<dbReference type="EMBL" id="JALJOQ010000322">
    <property type="protein sequence ID" value="KAK9785010.1"/>
    <property type="molecule type" value="Genomic_DNA"/>
</dbReference>
<sequence>MSVWSFEVGKGPGTASVSDIRSRKAKRHSGIGCYCCDPYIRVHSTLEQRIGAWATRRTRLGWRLEPSGDAFRDKIFHDIVQKALEPPHTLHWAERLCLGGVLLYKYAPCYLCGTGCGVIECPSCKGQGFKPTRVFP</sequence>
<evidence type="ECO:0000313" key="1">
    <source>
        <dbReference type="EMBL" id="KAK9785010.1"/>
    </source>
</evidence>
<evidence type="ECO:0000313" key="2">
    <source>
        <dbReference type="Proteomes" id="UP001465755"/>
    </source>
</evidence>
<accession>A0AAW1NL47</accession>
<dbReference type="AlphaFoldDB" id="A0AAW1NL47"/>
<reference evidence="1 2" key="1">
    <citation type="journal article" date="2024" name="Nat. Commun.">
        <title>Phylogenomics reveals the evolutionary origins of lichenization in chlorophyte algae.</title>
        <authorList>
            <person name="Puginier C."/>
            <person name="Libourel C."/>
            <person name="Otte J."/>
            <person name="Skaloud P."/>
            <person name="Haon M."/>
            <person name="Grisel S."/>
            <person name="Petersen M."/>
            <person name="Berrin J.G."/>
            <person name="Delaux P.M."/>
            <person name="Dal Grande F."/>
            <person name="Keller J."/>
        </authorList>
    </citation>
    <scope>NUCLEOTIDE SEQUENCE [LARGE SCALE GENOMIC DNA]</scope>
    <source>
        <strain evidence="1 2">SAG 2036</strain>
    </source>
</reference>
<gene>
    <name evidence="1" type="ORF">WJX73_001914</name>
</gene>
<organism evidence="1 2">
    <name type="scientific">Symbiochloris irregularis</name>
    <dbReference type="NCBI Taxonomy" id="706552"/>
    <lineage>
        <taxon>Eukaryota</taxon>
        <taxon>Viridiplantae</taxon>
        <taxon>Chlorophyta</taxon>
        <taxon>core chlorophytes</taxon>
        <taxon>Trebouxiophyceae</taxon>
        <taxon>Trebouxiales</taxon>
        <taxon>Trebouxiaceae</taxon>
        <taxon>Symbiochloris</taxon>
    </lineage>
</organism>
<protein>
    <submittedName>
        <fullName evidence="1">Uncharacterized protein</fullName>
    </submittedName>
</protein>
<proteinExistence type="predicted"/>
<keyword evidence="2" id="KW-1185">Reference proteome</keyword>
<dbReference type="Proteomes" id="UP001465755">
    <property type="component" value="Unassembled WGS sequence"/>
</dbReference>
<name>A0AAW1NL47_9CHLO</name>
<comment type="caution">
    <text evidence="1">The sequence shown here is derived from an EMBL/GenBank/DDBJ whole genome shotgun (WGS) entry which is preliminary data.</text>
</comment>